<sequence>MYTIFLSMVIIGQSNPSSSQKPSKTTVSVVLYFLGRITMAATVVLSCSSSTKVRTWKRCSKQIKEQRARLYIIWKCAVFLLSSHD</sequence>
<dbReference type="PANTHER" id="PTHR47855">
    <property type="entry name" value="OS01G0525701 PROTEIN"/>
    <property type="match status" value="1"/>
</dbReference>
<accession>A0A816YWX4</accession>
<keyword evidence="6 8" id="KW-0472">Membrane</keyword>
<keyword evidence="3" id="KW-1003">Cell membrane</keyword>
<comment type="similarity">
    <text evidence="7">Belongs to the DVL/RTFL small polypeptides family.</text>
</comment>
<dbReference type="AlphaFoldDB" id="A0A816YWX4"/>
<evidence type="ECO:0000256" key="7">
    <source>
        <dbReference type="ARBA" id="ARBA00024340"/>
    </source>
</evidence>
<dbReference type="Proteomes" id="UP001295469">
    <property type="component" value="Chromosome A07"/>
</dbReference>
<dbReference type="Gramene" id="CDX67916">
    <property type="protein sequence ID" value="CDX67916"/>
    <property type="gene ID" value="GSBRNA2T00099124001"/>
</dbReference>
<dbReference type="PANTHER" id="PTHR47855:SF4">
    <property type="entry name" value="DVL FAMILY PROTEIN"/>
    <property type="match status" value="1"/>
</dbReference>
<evidence type="ECO:0000256" key="4">
    <source>
        <dbReference type="ARBA" id="ARBA00022692"/>
    </source>
</evidence>
<evidence type="ECO:0000256" key="8">
    <source>
        <dbReference type="SAM" id="Phobius"/>
    </source>
</evidence>
<evidence type="ECO:0000256" key="3">
    <source>
        <dbReference type="ARBA" id="ARBA00022475"/>
    </source>
</evidence>
<proteinExistence type="inferred from homology"/>
<reference evidence="9" key="1">
    <citation type="submission" date="2021-01" db="EMBL/GenBank/DDBJ databases">
        <authorList>
            <consortium name="Genoscope - CEA"/>
            <person name="William W."/>
        </authorList>
    </citation>
    <scope>NUCLEOTIDE SEQUENCE</scope>
</reference>
<dbReference type="InterPro" id="IPR052153">
    <property type="entry name" value="DVL/RTFL_small_peptides"/>
</dbReference>
<dbReference type="GO" id="GO:0008285">
    <property type="term" value="P:negative regulation of cell population proliferation"/>
    <property type="evidence" value="ECO:0007669"/>
    <property type="project" value="InterPro"/>
</dbReference>
<gene>
    <name evidence="9" type="ORF">DARMORV10_A07P26220.1</name>
</gene>
<dbReference type="EMBL" id="HG994361">
    <property type="protein sequence ID" value="CAF2176651.1"/>
    <property type="molecule type" value="Genomic_DNA"/>
</dbReference>
<dbReference type="InterPro" id="IPR012552">
    <property type="entry name" value="DVL"/>
</dbReference>
<name>A0A816YWX4_BRANA</name>
<evidence type="ECO:0000256" key="1">
    <source>
        <dbReference type="ARBA" id="ARBA00004162"/>
    </source>
</evidence>
<evidence type="ECO:0000256" key="6">
    <source>
        <dbReference type="ARBA" id="ARBA00023136"/>
    </source>
</evidence>
<keyword evidence="4 8" id="KW-0812">Transmembrane</keyword>
<dbReference type="GO" id="GO:0005886">
    <property type="term" value="C:plasma membrane"/>
    <property type="evidence" value="ECO:0007669"/>
    <property type="project" value="UniProtKB-SubCell"/>
</dbReference>
<evidence type="ECO:0000256" key="2">
    <source>
        <dbReference type="ARBA" id="ARBA00022473"/>
    </source>
</evidence>
<keyword evidence="2" id="KW-0217">Developmental protein</keyword>
<evidence type="ECO:0000313" key="9">
    <source>
        <dbReference type="EMBL" id="CAF2176651.1"/>
    </source>
</evidence>
<organism evidence="9">
    <name type="scientific">Brassica napus</name>
    <name type="common">Rape</name>
    <dbReference type="NCBI Taxonomy" id="3708"/>
    <lineage>
        <taxon>Eukaryota</taxon>
        <taxon>Viridiplantae</taxon>
        <taxon>Streptophyta</taxon>
        <taxon>Embryophyta</taxon>
        <taxon>Tracheophyta</taxon>
        <taxon>Spermatophyta</taxon>
        <taxon>Magnoliopsida</taxon>
        <taxon>eudicotyledons</taxon>
        <taxon>Gunneridae</taxon>
        <taxon>Pentapetalae</taxon>
        <taxon>rosids</taxon>
        <taxon>malvids</taxon>
        <taxon>Brassicales</taxon>
        <taxon>Brassicaceae</taxon>
        <taxon>Brassiceae</taxon>
        <taxon>Brassica</taxon>
    </lineage>
</organism>
<comment type="subcellular location">
    <subcellularLocation>
        <location evidence="1">Cell membrane</location>
        <topology evidence="1">Single-pass membrane protein</topology>
    </subcellularLocation>
</comment>
<feature type="transmembrane region" description="Helical" evidence="8">
    <location>
        <begin position="29"/>
        <end position="47"/>
    </location>
</feature>
<evidence type="ECO:0000256" key="5">
    <source>
        <dbReference type="ARBA" id="ARBA00022989"/>
    </source>
</evidence>
<keyword evidence="5 8" id="KW-1133">Transmembrane helix</keyword>
<dbReference type="Pfam" id="PF08137">
    <property type="entry name" value="DVL"/>
    <property type="match status" value="1"/>
</dbReference>
<protein>
    <submittedName>
        <fullName evidence="9">(rape) hypothetical protein</fullName>
    </submittedName>
</protein>
<dbReference type="GO" id="GO:0048367">
    <property type="term" value="P:shoot system development"/>
    <property type="evidence" value="ECO:0007669"/>
    <property type="project" value="UniProtKB-ARBA"/>
</dbReference>